<dbReference type="AlphaFoldDB" id="A0A383RGX9"/>
<feature type="domain" description="IstB-like ATP-binding" evidence="1">
    <location>
        <begin position="122"/>
        <end position="271"/>
    </location>
</feature>
<dbReference type="PANTHER" id="PTHR30050:SF4">
    <property type="entry name" value="ATP-BINDING PROTEIN RV3427C IN INSERTION SEQUENCE-RELATED"/>
    <property type="match status" value="1"/>
</dbReference>
<dbReference type="Proteomes" id="UP000304148">
    <property type="component" value="Chromosome"/>
</dbReference>
<dbReference type="GO" id="GO:0005524">
    <property type="term" value="F:ATP binding"/>
    <property type="evidence" value="ECO:0007669"/>
    <property type="project" value="InterPro"/>
</dbReference>
<organism evidence="2 3">
    <name type="scientific">Paenibacillus alvei</name>
    <name type="common">Bacillus alvei</name>
    <dbReference type="NCBI Taxonomy" id="44250"/>
    <lineage>
        <taxon>Bacteria</taxon>
        <taxon>Bacillati</taxon>
        <taxon>Bacillota</taxon>
        <taxon>Bacilli</taxon>
        <taxon>Bacillales</taxon>
        <taxon>Paenibacillaceae</taxon>
        <taxon>Paenibacillus</taxon>
    </lineage>
</organism>
<dbReference type="PANTHER" id="PTHR30050">
    <property type="entry name" value="CHROMOSOMAL REPLICATION INITIATOR PROTEIN DNAA"/>
    <property type="match status" value="1"/>
</dbReference>
<dbReference type="InterPro" id="IPR002611">
    <property type="entry name" value="IstB_ATP-bd"/>
</dbReference>
<evidence type="ECO:0000313" key="2">
    <source>
        <dbReference type="EMBL" id="SYX85931.1"/>
    </source>
</evidence>
<dbReference type="CDD" id="cd00009">
    <property type="entry name" value="AAA"/>
    <property type="match status" value="1"/>
</dbReference>
<name>A0A383RGX9_PAEAL</name>
<dbReference type="EMBL" id="LS992241">
    <property type="protein sequence ID" value="SYX85931.1"/>
    <property type="molecule type" value="Genomic_DNA"/>
</dbReference>
<gene>
    <name evidence="2" type="ORF">PBLR_14353</name>
</gene>
<reference evidence="3" key="1">
    <citation type="submission" date="2018-08" db="EMBL/GenBank/DDBJ databases">
        <authorList>
            <person name="Chevrot R."/>
        </authorList>
    </citation>
    <scope>NUCLEOTIDE SEQUENCE [LARGE SCALE GENOMIC DNA]</scope>
</reference>
<dbReference type="Pfam" id="PF01695">
    <property type="entry name" value="IstB_IS21"/>
    <property type="match status" value="1"/>
</dbReference>
<evidence type="ECO:0000313" key="3">
    <source>
        <dbReference type="Proteomes" id="UP000304148"/>
    </source>
</evidence>
<protein>
    <submittedName>
        <fullName evidence="2">DnaC phage replication protein</fullName>
    </submittedName>
</protein>
<accession>A0A383RGX9</accession>
<evidence type="ECO:0000259" key="1">
    <source>
        <dbReference type="Pfam" id="PF01695"/>
    </source>
</evidence>
<dbReference type="RefSeq" id="WP_138187878.1">
    <property type="nucleotide sequence ID" value="NZ_LS992241.1"/>
</dbReference>
<dbReference type="SUPFAM" id="SSF52540">
    <property type="entry name" value="P-loop containing nucleoside triphosphate hydrolases"/>
    <property type="match status" value="1"/>
</dbReference>
<dbReference type="Gene3D" id="3.40.50.300">
    <property type="entry name" value="P-loop containing nucleotide triphosphate hydrolases"/>
    <property type="match status" value="1"/>
</dbReference>
<sequence>MQPLGTVLKELIPELTSVSEVERYTCEGCGNQVVVIEAPIIGGPNKGKLTRQKRGCVCWEIEQARIARLEHRKLKIEYMINRYSTVNPELENACFENYERLSPNLEHAYSTAYKYVQVFSLDKPINLLFSGMYGLGKSHLAYSVCKELREKGLVAVFISVPKLLTIIKSTYSDDSDYTEAELLDVLSKVDFLALDDIGAEKVRKEEEGDSWATEKLFEIIDGRSGRHTLYTTNLTSEDLRRKVGPRNFSRMMANTKPLKFEGEDYRIKNKRF</sequence>
<dbReference type="InterPro" id="IPR027417">
    <property type="entry name" value="P-loop_NTPase"/>
</dbReference>
<proteinExistence type="predicted"/>
<dbReference type="GO" id="GO:0006260">
    <property type="term" value="P:DNA replication"/>
    <property type="evidence" value="ECO:0007669"/>
    <property type="project" value="TreeGrafter"/>
</dbReference>